<dbReference type="InterPro" id="IPR047817">
    <property type="entry name" value="ABC2_TM_bact-type"/>
</dbReference>
<dbReference type="AlphaFoldDB" id="A0A0K2U1Y9"/>
<dbReference type="GO" id="GO:0016020">
    <property type="term" value="C:membrane"/>
    <property type="evidence" value="ECO:0007669"/>
    <property type="project" value="UniProtKB-SubCell"/>
</dbReference>
<dbReference type="InterPro" id="IPR017871">
    <property type="entry name" value="ABC_transporter-like_CS"/>
</dbReference>
<dbReference type="InterPro" id="IPR003439">
    <property type="entry name" value="ABC_transporter-like_ATP-bd"/>
</dbReference>
<feature type="domain" description="ABC transporter" evidence="8">
    <location>
        <begin position="53"/>
        <end position="287"/>
    </location>
</feature>
<keyword evidence="3" id="KW-0547">Nucleotide-binding</keyword>
<evidence type="ECO:0000259" key="8">
    <source>
        <dbReference type="PROSITE" id="PS50893"/>
    </source>
</evidence>
<evidence type="ECO:0000256" key="6">
    <source>
        <dbReference type="ARBA" id="ARBA00023136"/>
    </source>
</evidence>
<dbReference type="InterPro" id="IPR013525">
    <property type="entry name" value="ABC2_TM"/>
</dbReference>
<dbReference type="SMART" id="SM00382">
    <property type="entry name" value="AAA"/>
    <property type="match status" value="1"/>
</dbReference>
<keyword evidence="6 7" id="KW-0472">Membrane</keyword>
<comment type="subcellular location">
    <subcellularLocation>
        <location evidence="1">Membrane</location>
        <topology evidence="1">Multi-pass membrane protein</topology>
    </subcellularLocation>
</comment>
<feature type="domain" description="ABC transmembrane type-2" evidence="9">
    <location>
        <begin position="569"/>
        <end position="797"/>
    </location>
</feature>
<feature type="transmembrane region" description="Helical" evidence="7">
    <location>
        <begin position="713"/>
        <end position="734"/>
    </location>
</feature>
<dbReference type="EMBL" id="HACA01014872">
    <property type="protein sequence ID" value="CDW32233.1"/>
    <property type="molecule type" value="Transcribed_RNA"/>
</dbReference>
<keyword evidence="4 10" id="KW-0067">ATP-binding</keyword>
<dbReference type="GO" id="GO:0005524">
    <property type="term" value="F:ATP binding"/>
    <property type="evidence" value="ECO:0007669"/>
    <property type="project" value="UniProtKB-KW"/>
</dbReference>
<evidence type="ECO:0000256" key="1">
    <source>
        <dbReference type="ARBA" id="ARBA00004141"/>
    </source>
</evidence>
<feature type="transmembrane region" description="Helical" evidence="7">
    <location>
        <begin position="772"/>
        <end position="794"/>
    </location>
</feature>
<sequence length="798" mass="89741">MFQWSFYGQVSVLMTDRTSFKTGFDRMNKPVNPICEDDDSSFKNMENEPRIVVALRDACKYYGKNAMENRVLNNLNLTITEGSIYGLLGASGCGKTTVLSCIVGRKKLNKGQVTVFGGSPGDKGIGIPGNRIGYMPQEIALYKEFTVRETLKYFGRLYEMETDQIDQRIDFILKFLQITRDRDMVGKLSGGQKRRVSFAAALLHDPELYILDEPTVGVDPRLRKSIWNHLTDLALNRKKTILITTHYIEEARQATSIGLMRNGKLLAESSPEKLLQIYGEPSLEDVFLTLCVSQDELNSIESFNYSTSFSNSLKKVVEGIFGIFRKKPPESIMISSTKISNANEDGHTSKGVYPVSYNKSSESIDSYSSTKPTNIDPKLLSNFSKNKFGNHRILSPKKLKALIMKNFIQMWRNIPNLLFIFLLPAIEVLLFCIAIGNDPTNLNFGIVNNEFPYASNASNYSCSTLQGCEFENLSCRFLSNLTNRKDLNFKYFEDEQLAKTEVLNGEIWGYMTISSNFSEAFLDRLWNTLNVDSESLLQSSLRVYLDMTNQQVSFSIKRIIFDSYKDFIGGLMTDCELPSELAASPVRYEDPIYGVENPSFTSFMAPGIIVIIIYFLAMALTGDAFLLERRDGLLDRSWVAGVSALEYILAVILTQFIVMIIQTIITLIFILIVFQITCNGPLLWLIVLTLLQGTAGMTFGFMNSAIFTDQSTAMQVALASFFPNLLLSGIIWPLEGMPYYLKTFSQILPSTAACQAMRDIMSRGWGVAYTSVYSGILISMSWITVFVLISVITIRLTV</sequence>
<dbReference type="GO" id="GO:0016887">
    <property type="term" value="F:ATP hydrolysis activity"/>
    <property type="evidence" value="ECO:0007669"/>
    <property type="project" value="InterPro"/>
</dbReference>
<dbReference type="PROSITE" id="PS50893">
    <property type="entry name" value="ABC_TRANSPORTER_2"/>
    <property type="match status" value="1"/>
</dbReference>
<evidence type="ECO:0000259" key="9">
    <source>
        <dbReference type="PROSITE" id="PS51012"/>
    </source>
</evidence>
<dbReference type="PANTHER" id="PTHR43038:SF3">
    <property type="entry name" value="ABC TRANSPORTER G FAMILY MEMBER 20 ISOFORM X1"/>
    <property type="match status" value="1"/>
</dbReference>
<evidence type="ECO:0000256" key="4">
    <source>
        <dbReference type="ARBA" id="ARBA00022840"/>
    </source>
</evidence>
<evidence type="ECO:0000256" key="7">
    <source>
        <dbReference type="SAM" id="Phobius"/>
    </source>
</evidence>
<proteinExistence type="predicted"/>
<dbReference type="PROSITE" id="PS51012">
    <property type="entry name" value="ABC_TM2"/>
    <property type="match status" value="1"/>
</dbReference>
<protein>
    <submittedName>
        <fullName evidence="10">ATP-binding cassette sub-family G member 20</fullName>
    </submittedName>
</protein>
<feature type="transmembrane region" description="Helical" evidence="7">
    <location>
        <begin position="414"/>
        <end position="436"/>
    </location>
</feature>
<dbReference type="CDD" id="cd03230">
    <property type="entry name" value="ABC_DR_subfamily_A"/>
    <property type="match status" value="1"/>
</dbReference>
<reference evidence="10" key="1">
    <citation type="submission" date="2014-05" db="EMBL/GenBank/DDBJ databases">
        <authorList>
            <person name="Chronopoulou M."/>
        </authorList>
    </citation>
    <scope>NUCLEOTIDE SEQUENCE</scope>
    <source>
        <tissue evidence="10">Whole organism</tissue>
    </source>
</reference>
<dbReference type="GO" id="GO:0140359">
    <property type="term" value="F:ABC-type transporter activity"/>
    <property type="evidence" value="ECO:0007669"/>
    <property type="project" value="InterPro"/>
</dbReference>
<evidence type="ECO:0000256" key="3">
    <source>
        <dbReference type="ARBA" id="ARBA00022741"/>
    </source>
</evidence>
<dbReference type="Pfam" id="PF12698">
    <property type="entry name" value="ABC2_membrane_3"/>
    <property type="match status" value="1"/>
</dbReference>
<feature type="transmembrane region" description="Helical" evidence="7">
    <location>
        <begin position="603"/>
        <end position="626"/>
    </location>
</feature>
<evidence type="ECO:0000256" key="5">
    <source>
        <dbReference type="ARBA" id="ARBA00022989"/>
    </source>
</evidence>
<dbReference type="PANTHER" id="PTHR43038">
    <property type="entry name" value="ATP-BINDING CASSETTE, SUB-FAMILY H, MEMBER 1"/>
    <property type="match status" value="1"/>
</dbReference>
<evidence type="ECO:0000256" key="2">
    <source>
        <dbReference type="ARBA" id="ARBA00022692"/>
    </source>
</evidence>
<name>A0A0K2U1Y9_LEPSM</name>
<dbReference type="PROSITE" id="PS00211">
    <property type="entry name" value="ABC_TRANSPORTER_1"/>
    <property type="match status" value="1"/>
</dbReference>
<keyword evidence="5 7" id="KW-1133">Transmembrane helix</keyword>
<dbReference type="InterPro" id="IPR027417">
    <property type="entry name" value="P-loop_NTPase"/>
</dbReference>
<dbReference type="OrthoDB" id="10255969at2759"/>
<dbReference type="SUPFAM" id="SSF52540">
    <property type="entry name" value="P-loop containing nucleoside triphosphate hydrolases"/>
    <property type="match status" value="1"/>
</dbReference>
<feature type="transmembrane region" description="Helical" evidence="7">
    <location>
        <begin position="647"/>
        <end position="676"/>
    </location>
</feature>
<keyword evidence="2 7" id="KW-0812">Transmembrane</keyword>
<feature type="transmembrane region" description="Helical" evidence="7">
    <location>
        <begin position="682"/>
        <end position="701"/>
    </location>
</feature>
<accession>A0A0K2U1Y9</accession>
<gene>
    <name evidence="10" type="primary">ABCG20</name>
</gene>
<dbReference type="InterPro" id="IPR003593">
    <property type="entry name" value="AAA+_ATPase"/>
</dbReference>
<dbReference type="Pfam" id="PF00005">
    <property type="entry name" value="ABC_tran"/>
    <property type="match status" value="1"/>
</dbReference>
<dbReference type="Gene3D" id="3.40.50.300">
    <property type="entry name" value="P-loop containing nucleotide triphosphate hydrolases"/>
    <property type="match status" value="1"/>
</dbReference>
<evidence type="ECO:0000313" key="10">
    <source>
        <dbReference type="EMBL" id="CDW32233.1"/>
    </source>
</evidence>
<organism evidence="10">
    <name type="scientific">Lepeophtheirus salmonis</name>
    <name type="common">Salmon louse</name>
    <name type="synonym">Caligus salmonis</name>
    <dbReference type="NCBI Taxonomy" id="72036"/>
    <lineage>
        <taxon>Eukaryota</taxon>
        <taxon>Metazoa</taxon>
        <taxon>Ecdysozoa</taxon>
        <taxon>Arthropoda</taxon>
        <taxon>Crustacea</taxon>
        <taxon>Multicrustacea</taxon>
        <taxon>Hexanauplia</taxon>
        <taxon>Copepoda</taxon>
        <taxon>Siphonostomatoida</taxon>
        <taxon>Caligidae</taxon>
        <taxon>Lepeophtheirus</taxon>
    </lineage>
</organism>